<evidence type="ECO:0000256" key="6">
    <source>
        <dbReference type="ARBA" id="ARBA00023242"/>
    </source>
</evidence>
<dbReference type="EMBL" id="PQXM01000052">
    <property type="protein sequence ID" value="TGO78828.1"/>
    <property type="molecule type" value="Genomic_DNA"/>
</dbReference>
<dbReference type="InterPro" id="IPR036504">
    <property type="entry name" value="CGI121/TPRKB_sf"/>
</dbReference>
<keyword evidence="5" id="KW-0819">tRNA processing</keyword>
<dbReference type="GO" id="GO:0002949">
    <property type="term" value="P:tRNA threonylcarbamoyladenosine modification"/>
    <property type="evidence" value="ECO:0007669"/>
    <property type="project" value="TreeGrafter"/>
</dbReference>
<evidence type="ECO:0000256" key="2">
    <source>
        <dbReference type="ARBA" id="ARBA00005546"/>
    </source>
</evidence>
<dbReference type="STRING" id="278938.A0A4Z1JZ83"/>
<dbReference type="Proteomes" id="UP000297229">
    <property type="component" value="Unassembled WGS sequence"/>
</dbReference>
<evidence type="ECO:0000256" key="1">
    <source>
        <dbReference type="ARBA" id="ARBA00004123"/>
    </source>
</evidence>
<dbReference type="GO" id="GO:0005829">
    <property type="term" value="C:cytosol"/>
    <property type="evidence" value="ECO:0007669"/>
    <property type="project" value="TreeGrafter"/>
</dbReference>
<dbReference type="PANTHER" id="PTHR15840">
    <property type="entry name" value="CGI-121 FAMILY MEMBER"/>
    <property type="match status" value="1"/>
</dbReference>
<comment type="function">
    <text evidence="7">Component of the EKC/KEOPS complex that is required for the formation of a threonylcarbamoyl group on adenosine at position 37 (t(6)A37) in tRNAs that read codons beginning with adenine. The complex is probably involved in the transfer of the threonylcarbamoyl moiety of threonylcarbamoyl-AMP (TC-AMP) to the N6 group of A37. CGI121 acts as an allosteric effector that regulates the t(6)A activity of the complex. The EKC/KEOPS complex also promotes both telomere uncapping and telomere elongation. The complex is required for efficient recruitment of transcriptional coactivators. CGI121 is not required for tRNA modification.</text>
</comment>
<dbReference type="GO" id="GO:0000408">
    <property type="term" value="C:EKC/KEOPS complex"/>
    <property type="evidence" value="ECO:0007669"/>
    <property type="project" value="TreeGrafter"/>
</dbReference>
<evidence type="ECO:0000256" key="3">
    <source>
        <dbReference type="ARBA" id="ARBA00015316"/>
    </source>
</evidence>
<keyword evidence="10" id="KW-1185">Reference proteome</keyword>
<comment type="caution">
    <text evidence="9">The sequence shown here is derived from an EMBL/GenBank/DDBJ whole genome shotgun (WGS) entry which is preliminary data.</text>
</comment>
<dbReference type="Pfam" id="PF08617">
    <property type="entry name" value="CGI-121"/>
    <property type="match status" value="2"/>
</dbReference>
<keyword evidence="6 8" id="KW-0539">Nucleus</keyword>
<organism evidence="9 10">
    <name type="scientific">Botrytis elliptica</name>
    <dbReference type="NCBI Taxonomy" id="278938"/>
    <lineage>
        <taxon>Eukaryota</taxon>
        <taxon>Fungi</taxon>
        <taxon>Dikarya</taxon>
        <taxon>Ascomycota</taxon>
        <taxon>Pezizomycotina</taxon>
        <taxon>Leotiomycetes</taxon>
        <taxon>Helotiales</taxon>
        <taxon>Sclerotiniaceae</taxon>
        <taxon>Botrytis</taxon>
    </lineage>
</organism>
<evidence type="ECO:0000313" key="9">
    <source>
        <dbReference type="EMBL" id="TGO78828.1"/>
    </source>
</evidence>
<dbReference type="Gene3D" id="3.30.2380.10">
    <property type="entry name" value="CGI121/TPRKB"/>
    <property type="match status" value="1"/>
</dbReference>
<sequence>MAPALLQTIPLEHLPESHTLHIALYRNITNASFLHQQLLTGNTDFEYAFIDASVVRSLLLSPPLSAISNYSLPLHCPTIRLIFVLSKLHILAAAYRAINDALEERLKSRNIHSEIVFSLSMNNNVCSLLLSPSYFIAESFRRFGITPTTTSLLVVKVAPASSASQISERLSSVIEGEPVPFDDESLASMVDIARVKKLYKLNVTGGGGGKKGGANGVNGVNGKVESKADERKELEVMVLGAMALRGATN</sequence>
<evidence type="ECO:0000256" key="7">
    <source>
        <dbReference type="ARBA" id="ARBA00025043"/>
    </source>
</evidence>
<name>A0A4Z1JZ83_9HELO</name>
<comment type="similarity">
    <text evidence="2 8">Belongs to the CGI121/TPRKB family.</text>
</comment>
<evidence type="ECO:0000256" key="4">
    <source>
        <dbReference type="ARBA" id="ARBA00016009"/>
    </source>
</evidence>
<comment type="subcellular location">
    <subcellularLocation>
        <location evidence="1">Nucleus</location>
    </subcellularLocation>
</comment>
<dbReference type="AlphaFoldDB" id="A0A4Z1JZ83"/>
<evidence type="ECO:0000256" key="8">
    <source>
        <dbReference type="RuleBase" id="RU004398"/>
    </source>
</evidence>
<dbReference type="InterPro" id="IPR013926">
    <property type="entry name" value="CGI121/TPRKB"/>
</dbReference>
<evidence type="ECO:0000313" key="10">
    <source>
        <dbReference type="Proteomes" id="UP000297229"/>
    </source>
</evidence>
<dbReference type="SUPFAM" id="SSF143870">
    <property type="entry name" value="PF0523-like"/>
    <property type="match status" value="1"/>
</dbReference>
<evidence type="ECO:0000256" key="5">
    <source>
        <dbReference type="ARBA" id="ARBA00022694"/>
    </source>
</evidence>
<dbReference type="GO" id="GO:0005634">
    <property type="term" value="C:nucleus"/>
    <property type="evidence" value="ECO:0007669"/>
    <property type="project" value="UniProtKB-SubCell"/>
</dbReference>
<reference evidence="9 10" key="1">
    <citation type="submission" date="2017-12" db="EMBL/GenBank/DDBJ databases">
        <title>Comparative genomics of Botrytis spp.</title>
        <authorList>
            <person name="Valero-Jimenez C.A."/>
            <person name="Tapia P."/>
            <person name="Veloso J."/>
            <person name="Silva-Moreno E."/>
            <person name="Staats M."/>
            <person name="Valdes J.H."/>
            <person name="Van Kan J.A.L."/>
        </authorList>
    </citation>
    <scope>NUCLEOTIDE SEQUENCE [LARGE SCALE GENOMIC DNA]</scope>
    <source>
        <strain evidence="9 10">Be9601</strain>
    </source>
</reference>
<dbReference type="PANTHER" id="PTHR15840:SF10">
    <property type="entry name" value="EKC_KEOPS COMPLEX SUBUNIT TPRKB"/>
    <property type="match status" value="1"/>
</dbReference>
<gene>
    <name evidence="9" type="ORF">BELL_0052g00030</name>
</gene>
<accession>A0A4Z1JZ83</accession>
<protein>
    <recommendedName>
        <fullName evidence="4">EKC/KEOPS complex subunit CGI121</fullName>
    </recommendedName>
    <alternativeName>
        <fullName evidence="3">EKC/KEOPS complex subunit cgi121</fullName>
    </alternativeName>
</protein>
<proteinExistence type="inferred from homology"/>